<dbReference type="InterPro" id="IPR001597">
    <property type="entry name" value="ArAA_b-elim_lyase/Thr_aldolase"/>
</dbReference>
<keyword evidence="7" id="KW-1185">Reference proteome</keyword>
<dbReference type="SUPFAM" id="SSF53383">
    <property type="entry name" value="PLP-dependent transferases"/>
    <property type="match status" value="1"/>
</dbReference>
<dbReference type="InterPro" id="IPR015424">
    <property type="entry name" value="PyrdxlP-dep_Trfase"/>
</dbReference>
<dbReference type="GO" id="GO:0005829">
    <property type="term" value="C:cytosol"/>
    <property type="evidence" value="ECO:0007669"/>
    <property type="project" value="TreeGrafter"/>
</dbReference>
<dbReference type="InterPro" id="IPR015422">
    <property type="entry name" value="PyrdxlP-dep_Trfase_small"/>
</dbReference>
<dbReference type="GO" id="GO:0006567">
    <property type="term" value="P:L-threonine catabolic process"/>
    <property type="evidence" value="ECO:0007669"/>
    <property type="project" value="TreeGrafter"/>
</dbReference>
<dbReference type="OrthoDB" id="10261951at2759"/>
<protein>
    <recommendedName>
        <fullName evidence="5">Aromatic amino acid beta-eliminating lyase/threonine aldolase domain-containing protein</fullName>
    </recommendedName>
</protein>
<dbReference type="PANTHER" id="PTHR48097:SF9">
    <property type="entry name" value="L-THREONINE ALDOLASE"/>
    <property type="match status" value="1"/>
</dbReference>
<comment type="similarity">
    <text evidence="2">Belongs to the threonine aldolase family.</text>
</comment>
<dbReference type="AlphaFoldDB" id="X6M0H9"/>
<comment type="caution">
    <text evidence="6">The sequence shown here is derived from an EMBL/GenBank/DDBJ whole genome shotgun (WGS) entry which is preliminary data.</text>
</comment>
<dbReference type="EMBL" id="ASPP01026699">
    <property type="protein sequence ID" value="ETO06892.1"/>
    <property type="molecule type" value="Genomic_DNA"/>
</dbReference>
<dbReference type="InterPro" id="IPR023603">
    <property type="entry name" value="Low_specificity_L-TA-like"/>
</dbReference>
<dbReference type="InterPro" id="IPR015421">
    <property type="entry name" value="PyrdxlP-dep_Trfase_major"/>
</dbReference>
<evidence type="ECO:0000313" key="7">
    <source>
        <dbReference type="Proteomes" id="UP000023152"/>
    </source>
</evidence>
<keyword evidence="3" id="KW-0663">Pyridoxal phosphate</keyword>
<name>X6M0H9_RETFI</name>
<comment type="cofactor">
    <cofactor evidence="1">
        <name>pyridoxal 5'-phosphate</name>
        <dbReference type="ChEBI" id="CHEBI:597326"/>
    </cofactor>
</comment>
<dbReference type="Gene3D" id="3.40.640.10">
    <property type="entry name" value="Type I PLP-dependent aspartate aminotransferase-like (Major domain)"/>
    <property type="match status" value="1"/>
</dbReference>
<accession>X6M0H9</accession>
<evidence type="ECO:0000259" key="5">
    <source>
        <dbReference type="Pfam" id="PF01212"/>
    </source>
</evidence>
<organism evidence="6 7">
    <name type="scientific">Reticulomyxa filosa</name>
    <dbReference type="NCBI Taxonomy" id="46433"/>
    <lineage>
        <taxon>Eukaryota</taxon>
        <taxon>Sar</taxon>
        <taxon>Rhizaria</taxon>
        <taxon>Retaria</taxon>
        <taxon>Foraminifera</taxon>
        <taxon>Monothalamids</taxon>
        <taxon>Reticulomyxidae</taxon>
        <taxon>Reticulomyxa</taxon>
    </lineage>
</organism>
<sequence>KICYVHRRISKQTVLNCKNIFKKSKYKILNYLVKNDANKYKIKLIALKYIIYKKKREGKKVKIKINMRASWLKYSHNFNTRSLQTKIYEKKIDLRSDTVTLPTAAMRQAMLESKVGDDVYGEDPTVNSLQERMSHLFLGNKFTGKNALFVPTGTMGNLISCISHCSNTFDSEMILGDESHIHFYEQGGIASVGRIHSRVIQNNKTDGTLSIKDIEKCVRPMHLKNVHFPITKLICLENTQNRCGGAVLPLSYLQELRQWVNAYNDEYKSDIKIHLDGARIFNALVEYGNDYLTYPYKIMDYVDSISVCFSKGLGAPIGSMVISPCDEFMQRCLRLRKVLGGGMRQVGVIASCAHVSLDEVVPKLKQDHINALLLADKITKLQISGLQIEKMPQTNIVNFVTEEQKLQMTDEQVVLALKQANVLINCMSKNKFRMVLYHQISTKDVLDVVDRLQSIFSNKKKQT</sequence>
<dbReference type="GO" id="GO:0008732">
    <property type="term" value="F:L-allo-threonine aldolase activity"/>
    <property type="evidence" value="ECO:0007669"/>
    <property type="project" value="TreeGrafter"/>
</dbReference>
<gene>
    <name evidence="6" type="ORF">RFI_30498</name>
</gene>
<dbReference type="NCBIfam" id="NF041359">
    <property type="entry name" value="GntG_guanitoxin"/>
    <property type="match status" value="1"/>
</dbReference>
<proteinExistence type="inferred from homology"/>
<evidence type="ECO:0000313" key="6">
    <source>
        <dbReference type="EMBL" id="ETO06892.1"/>
    </source>
</evidence>
<dbReference type="GO" id="GO:0006545">
    <property type="term" value="P:glycine biosynthetic process"/>
    <property type="evidence" value="ECO:0007669"/>
    <property type="project" value="TreeGrafter"/>
</dbReference>
<feature type="domain" description="Aromatic amino acid beta-eliminating lyase/threonine aldolase" evidence="5">
    <location>
        <begin position="93"/>
        <end position="399"/>
    </location>
</feature>
<evidence type="ECO:0000256" key="4">
    <source>
        <dbReference type="ARBA" id="ARBA00023239"/>
    </source>
</evidence>
<dbReference type="Gene3D" id="3.90.1150.10">
    <property type="entry name" value="Aspartate Aminotransferase, domain 1"/>
    <property type="match status" value="1"/>
</dbReference>
<feature type="non-terminal residue" evidence="6">
    <location>
        <position position="1"/>
    </location>
</feature>
<evidence type="ECO:0000256" key="3">
    <source>
        <dbReference type="ARBA" id="ARBA00022898"/>
    </source>
</evidence>
<dbReference type="FunFam" id="3.40.640.10:FF:000030">
    <property type="entry name" value="Low-specificity L-threonine aldolase"/>
    <property type="match status" value="1"/>
</dbReference>
<evidence type="ECO:0000256" key="2">
    <source>
        <dbReference type="ARBA" id="ARBA00006966"/>
    </source>
</evidence>
<dbReference type="Proteomes" id="UP000023152">
    <property type="component" value="Unassembled WGS sequence"/>
</dbReference>
<keyword evidence="4" id="KW-0456">Lyase</keyword>
<dbReference type="PANTHER" id="PTHR48097">
    <property type="entry name" value="L-THREONINE ALDOLASE-RELATED"/>
    <property type="match status" value="1"/>
</dbReference>
<reference evidence="6 7" key="1">
    <citation type="journal article" date="2013" name="Curr. Biol.">
        <title>The Genome of the Foraminiferan Reticulomyxa filosa.</title>
        <authorList>
            <person name="Glockner G."/>
            <person name="Hulsmann N."/>
            <person name="Schleicher M."/>
            <person name="Noegel A.A."/>
            <person name="Eichinger L."/>
            <person name="Gallinger C."/>
            <person name="Pawlowski J."/>
            <person name="Sierra R."/>
            <person name="Euteneuer U."/>
            <person name="Pillet L."/>
            <person name="Moustafa A."/>
            <person name="Platzer M."/>
            <person name="Groth M."/>
            <person name="Szafranski K."/>
            <person name="Schliwa M."/>
        </authorList>
    </citation>
    <scope>NUCLEOTIDE SEQUENCE [LARGE SCALE GENOMIC DNA]</scope>
</reference>
<dbReference type="Pfam" id="PF01212">
    <property type="entry name" value="Beta_elim_lyase"/>
    <property type="match status" value="1"/>
</dbReference>
<evidence type="ECO:0000256" key="1">
    <source>
        <dbReference type="ARBA" id="ARBA00001933"/>
    </source>
</evidence>